<dbReference type="PROSITE" id="PS50893">
    <property type="entry name" value="ABC_TRANSPORTER_2"/>
    <property type="match status" value="2"/>
</dbReference>
<keyword evidence="2" id="KW-0547">Nucleotide-binding</keyword>
<reference evidence="6 7" key="1">
    <citation type="submission" date="2018-10" db="EMBL/GenBank/DDBJ databases">
        <title>Fifty Aureobasidium pullulans genomes reveal a recombining polyextremotolerant generalist.</title>
        <authorList>
            <person name="Gostincar C."/>
            <person name="Turk M."/>
            <person name="Zajc J."/>
            <person name="Gunde-Cimerman N."/>
        </authorList>
    </citation>
    <scope>NUCLEOTIDE SEQUENCE [LARGE SCALE GENOMIC DNA]</scope>
    <source>
        <strain evidence="6 7">EXF-10659</strain>
    </source>
</reference>
<dbReference type="EMBL" id="QZAO01000299">
    <property type="protein sequence ID" value="THW71063.1"/>
    <property type="molecule type" value="Genomic_DNA"/>
</dbReference>
<dbReference type="SMART" id="SM00382">
    <property type="entry name" value="AAA"/>
    <property type="match status" value="2"/>
</dbReference>
<proteinExistence type="predicted"/>
<accession>A0A4S9KJY5</accession>
<keyword evidence="3" id="KW-0067">ATP-binding</keyword>
<protein>
    <submittedName>
        <fullName evidence="6">ABC transporter domain-containing protein</fullName>
    </submittedName>
</protein>
<evidence type="ECO:0000256" key="4">
    <source>
        <dbReference type="SAM" id="MobiDB-lite"/>
    </source>
</evidence>
<dbReference type="AlphaFoldDB" id="A0A4S9KJY5"/>
<feature type="compositionally biased region" description="Acidic residues" evidence="4">
    <location>
        <begin position="715"/>
        <end position="725"/>
    </location>
</feature>
<feature type="non-terminal residue" evidence="6">
    <location>
        <position position="1"/>
    </location>
</feature>
<dbReference type="Proteomes" id="UP000308802">
    <property type="component" value="Unassembled WGS sequence"/>
</dbReference>
<evidence type="ECO:0000256" key="3">
    <source>
        <dbReference type="ARBA" id="ARBA00022840"/>
    </source>
</evidence>
<dbReference type="CDD" id="cd03221">
    <property type="entry name" value="ABCF_EF-3"/>
    <property type="match status" value="1"/>
</dbReference>
<dbReference type="PANTHER" id="PTHR19211:SF135">
    <property type="entry name" value="ATPASE, PUTATIVE (AFU_ORTHOLOGUE AFUA_1G16440)-RELATED"/>
    <property type="match status" value="1"/>
</dbReference>
<dbReference type="Gene3D" id="3.40.50.300">
    <property type="entry name" value="P-loop containing nucleotide triphosphate hydrolases"/>
    <property type="match status" value="3"/>
</dbReference>
<dbReference type="Pfam" id="PF12848">
    <property type="entry name" value="ABC_tran_Xtn"/>
    <property type="match status" value="1"/>
</dbReference>
<dbReference type="InterPro" id="IPR003439">
    <property type="entry name" value="ABC_transporter-like_ATP-bd"/>
</dbReference>
<keyword evidence="1" id="KW-0677">Repeat</keyword>
<evidence type="ECO:0000259" key="5">
    <source>
        <dbReference type="PROSITE" id="PS50893"/>
    </source>
</evidence>
<dbReference type="InterPro" id="IPR003593">
    <property type="entry name" value="AAA+_ATPase"/>
</dbReference>
<sequence length="763" mass="84628">TQDTAKHLWTLQCYQSTRRGQVKNVSAFENNLSMMVMVAAKKAVLNVTAQQSRFHAQIKQQSASTEITVKDLSITIGNHEILSHAELQLQPGRHYVLIGRNGVALLRAIADGLVPGISAPVRVLLLGQVQEDEDKDRNTTVSSSPDETVLEHVLRSDKLRERRLYEARKLSEAMDNIDDPTAMLKAYRELTHERLEREVEEAKLKASKTSGVRGLGARKALTTLEEELATASSRLDHLHISNGLDDEDSTTIKEETQKAIDMLADIQASLTSMDASSAEAKAQAVLHGIGFSTSRMTQPLSHLSGGWKTRCNLASALCQQTDLLLLDEPTNFLDLPSIIWLENYIQNLDPSTTVITVTHDRAFADGVADELLVLRNQMLETFKGNVSGYEIARLRSYKYLSKMQAAQEKQKKHIQATIDQNLKMAKRSGDDKKLKQVSSRKKKLNERMGMEVSAKGTRFKLNRDRPGWHDSSRGSIDVPDFDPPVRMAFPLSPSDLRFPGALVSLEGVCFDYRTKSTQTPILHDINLNIHLGDRVGIVGLNGSGKSTLVSLMTASPQKSPGGPVPKKGKVERHTRARIGLYSQQAVEELQDMAVTRPRLTALTHLMEFTGESVSEQEARGLLSSLGLVGKITSEVPISLLSGGQKVRLALAKVLWNPPHLLILDEVTTHLDPDTIQALALRLQHYKGAILLITHDRFFMRCVIEGESPKRTSRGDEDESDEDTDSSENSLPESGVVYRLFKTKLKKLEGGMQQYEDMGTKLLS</sequence>
<evidence type="ECO:0000313" key="7">
    <source>
        <dbReference type="Proteomes" id="UP000308802"/>
    </source>
</evidence>
<gene>
    <name evidence="6" type="ORF">D6D19_07457</name>
</gene>
<dbReference type="Pfam" id="PF00005">
    <property type="entry name" value="ABC_tran"/>
    <property type="match status" value="2"/>
</dbReference>
<feature type="region of interest" description="Disordered" evidence="4">
    <location>
        <begin position="427"/>
        <end position="449"/>
    </location>
</feature>
<dbReference type="InterPro" id="IPR027417">
    <property type="entry name" value="P-loop_NTPase"/>
</dbReference>
<dbReference type="InterPro" id="IPR050611">
    <property type="entry name" value="ABCF"/>
</dbReference>
<feature type="domain" description="ABC transporter" evidence="5">
    <location>
        <begin position="503"/>
        <end position="736"/>
    </location>
</feature>
<organism evidence="6 7">
    <name type="scientific">Aureobasidium pullulans</name>
    <name type="common">Black yeast</name>
    <name type="synonym">Pullularia pullulans</name>
    <dbReference type="NCBI Taxonomy" id="5580"/>
    <lineage>
        <taxon>Eukaryota</taxon>
        <taxon>Fungi</taxon>
        <taxon>Dikarya</taxon>
        <taxon>Ascomycota</taxon>
        <taxon>Pezizomycotina</taxon>
        <taxon>Dothideomycetes</taxon>
        <taxon>Dothideomycetidae</taxon>
        <taxon>Dothideales</taxon>
        <taxon>Saccotheciaceae</taxon>
        <taxon>Aureobasidium</taxon>
    </lineage>
</organism>
<dbReference type="PROSITE" id="PS00211">
    <property type="entry name" value="ABC_TRANSPORTER_1"/>
    <property type="match status" value="1"/>
</dbReference>
<dbReference type="GO" id="GO:0016887">
    <property type="term" value="F:ATP hydrolysis activity"/>
    <property type="evidence" value="ECO:0007669"/>
    <property type="project" value="InterPro"/>
</dbReference>
<dbReference type="GO" id="GO:0005524">
    <property type="term" value="F:ATP binding"/>
    <property type="evidence" value="ECO:0007669"/>
    <property type="project" value="UniProtKB-KW"/>
</dbReference>
<dbReference type="FunFam" id="3.40.50.300:FF:000011">
    <property type="entry name" value="Putative ABC transporter ATP-binding component"/>
    <property type="match status" value="1"/>
</dbReference>
<name>A0A4S9KJY5_AURPU</name>
<evidence type="ECO:0000256" key="1">
    <source>
        <dbReference type="ARBA" id="ARBA00022737"/>
    </source>
</evidence>
<feature type="domain" description="ABC transporter" evidence="5">
    <location>
        <begin position="67"/>
        <end position="401"/>
    </location>
</feature>
<dbReference type="InterPro" id="IPR032781">
    <property type="entry name" value="ABC_tran_Xtn"/>
</dbReference>
<dbReference type="PANTHER" id="PTHR19211">
    <property type="entry name" value="ATP-BINDING TRANSPORT PROTEIN-RELATED"/>
    <property type="match status" value="1"/>
</dbReference>
<dbReference type="InterPro" id="IPR017871">
    <property type="entry name" value="ABC_transporter-like_CS"/>
</dbReference>
<feature type="region of interest" description="Disordered" evidence="4">
    <location>
        <begin position="708"/>
        <end position="733"/>
    </location>
</feature>
<evidence type="ECO:0000313" key="6">
    <source>
        <dbReference type="EMBL" id="THW71063.1"/>
    </source>
</evidence>
<comment type="caution">
    <text evidence="6">The sequence shown here is derived from an EMBL/GenBank/DDBJ whole genome shotgun (WGS) entry which is preliminary data.</text>
</comment>
<evidence type="ECO:0000256" key="2">
    <source>
        <dbReference type="ARBA" id="ARBA00022741"/>
    </source>
</evidence>
<dbReference type="SUPFAM" id="SSF52540">
    <property type="entry name" value="P-loop containing nucleoside triphosphate hydrolases"/>
    <property type="match status" value="2"/>
</dbReference>